<dbReference type="KEGG" id="vde:111245418"/>
<evidence type="ECO:0000256" key="2">
    <source>
        <dbReference type="SAM" id="Phobius"/>
    </source>
</evidence>
<dbReference type="RefSeq" id="XP_022649507.1">
    <property type="nucleotide sequence ID" value="XM_022793772.1"/>
</dbReference>
<dbReference type="Proteomes" id="UP000594260">
    <property type="component" value="Unplaced"/>
</dbReference>
<reference evidence="3" key="1">
    <citation type="submission" date="2021-01" db="UniProtKB">
        <authorList>
            <consortium name="EnsemblMetazoa"/>
        </authorList>
    </citation>
    <scope>IDENTIFICATION</scope>
</reference>
<dbReference type="PANTHER" id="PTHR21650:SF4">
    <property type="entry name" value="MEMBRALIN"/>
    <property type="match status" value="1"/>
</dbReference>
<dbReference type="RefSeq" id="XP_022649506.1">
    <property type="nucleotide sequence ID" value="XM_022793771.1"/>
</dbReference>
<dbReference type="EnsemblMetazoa" id="XM_022793771">
    <property type="protein sequence ID" value="XP_022649506"/>
    <property type="gene ID" value="LOC111245418"/>
</dbReference>
<dbReference type="GO" id="GO:0005783">
    <property type="term" value="C:endoplasmic reticulum"/>
    <property type="evidence" value="ECO:0007669"/>
    <property type="project" value="TreeGrafter"/>
</dbReference>
<dbReference type="RefSeq" id="XP_022649505.1">
    <property type="nucleotide sequence ID" value="XM_022793770.1"/>
</dbReference>
<feature type="transmembrane region" description="Helical" evidence="2">
    <location>
        <begin position="407"/>
        <end position="425"/>
    </location>
</feature>
<dbReference type="RefSeq" id="XP_022649504.1">
    <property type="nucleotide sequence ID" value="XM_022793769.1"/>
</dbReference>
<feature type="compositionally biased region" description="Low complexity" evidence="1">
    <location>
        <begin position="571"/>
        <end position="585"/>
    </location>
</feature>
<feature type="region of interest" description="Disordered" evidence="1">
    <location>
        <begin position="539"/>
        <end position="626"/>
    </location>
</feature>
<dbReference type="EnsemblMetazoa" id="XM_022793772">
    <property type="protein sequence ID" value="XP_022649507"/>
    <property type="gene ID" value="LOC111245418"/>
</dbReference>
<dbReference type="PANTHER" id="PTHR21650">
    <property type="entry name" value="MEMBRALIN/KINETOCHORE PROTEIN NUF2"/>
    <property type="match status" value="1"/>
</dbReference>
<dbReference type="EnsemblMetazoa" id="XM_022793768">
    <property type="protein sequence ID" value="XP_022649503"/>
    <property type="gene ID" value="LOC111245418"/>
</dbReference>
<feature type="transmembrane region" description="Helical" evidence="2">
    <location>
        <begin position="459"/>
        <end position="479"/>
    </location>
</feature>
<evidence type="ECO:0008006" key="5">
    <source>
        <dbReference type="Google" id="ProtNLM"/>
    </source>
</evidence>
<feature type="compositionally biased region" description="Polar residues" evidence="1">
    <location>
        <begin position="586"/>
        <end position="599"/>
    </location>
</feature>
<keyword evidence="2" id="KW-1133">Transmembrane helix</keyword>
<dbReference type="GO" id="GO:0034976">
    <property type="term" value="P:response to endoplasmic reticulum stress"/>
    <property type="evidence" value="ECO:0007669"/>
    <property type="project" value="TreeGrafter"/>
</dbReference>
<evidence type="ECO:0000313" key="4">
    <source>
        <dbReference type="Proteomes" id="UP000594260"/>
    </source>
</evidence>
<keyword evidence="4" id="KW-1185">Reference proteome</keyword>
<dbReference type="GO" id="GO:1904294">
    <property type="term" value="P:positive regulation of ERAD pathway"/>
    <property type="evidence" value="ECO:0007669"/>
    <property type="project" value="TreeGrafter"/>
</dbReference>
<evidence type="ECO:0000313" key="3">
    <source>
        <dbReference type="EnsemblMetazoa" id="XP_022649506"/>
    </source>
</evidence>
<dbReference type="EnsemblMetazoa" id="XM_022793770">
    <property type="protein sequence ID" value="XP_022649505"/>
    <property type="gene ID" value="LOC111245418"/>
</dbReference>
<accession>A0A7M7JMA8</accession>
<dbReference type="InterPro" id="IPR019144">
    <property type="entry name" value="Membralin"/>
</dbReference>
<dbReference type="GeneID" id="111245418"/>
<dbReference type="EnsemblMetazoa" id="XM_022793769">
    <property type="protein sequence ID" value="XP_022649504"/>
    <property type="gene ID" value="LOC111245418"/>
</dbReference>
<evidence type="ECO:0000256" key="1">
    <source>
        <dbReference type="SAM" id="MobiDB-lite"/>
    </source>
</evidence>
<proteinExistence type="predicted"/>
<organism evidence="3 4">
    <name type="scientific">Varroa destructor</name>
    <name type="common">Honeybee mite</name>
    <dbReference type="NCBI Taxonomy" id="109461"/>
    <lineage>
        <taxon>Eukaryota</taxon>
        <taxon>Metazoa</taxon>
        <taxon>Ecdysozoa</taxon>
        <taxon>Arthropoda</taxon>
        <taxon>Chelicerata</taxon>
        <taxon>Arachnida</taxon>
        <taxon>Acari</taxon>
        <taxon>Parasitiformes</taxon>
        <taxon>Mesostigmata</taxon>
        <taxon>Gamasina</taxon>
        <taxon>Dermanyssoidea</taxon>
        <taxon>Varroidae</taxon>
        <taxon>Varroa</taxon>
    </lineage>
</organism>
<feature type="transmembrane region" description="Helical" evidence="2">
    <location>
        <begin position="336"/>
        <end position="355"/>
    </location>
</feature>
<keyword evidence="2" id="KW-0812">Transmembrane</keyword>
<protein>
    <recommendedName>
        <fullName evidence="5">Membralin</fullName>
    </recommendedName>
</protein>
<sequence length="626" mass="70982">MSGPAVQPSVGPPQQQQGMLHMLYFQYNYNPSTVLTVRDRLCHALFVKVSQSYSRRVPPSARAVLEYALLAVALLCFATLSYMHCAFVRSPIVCLDHVSQRWPQDGVLRVEVVRDSKAPVKDQRSLERSYLKELAIRHNLGTSHFSMSEVERIMNADKQDKDHDYTFSLGQIFSAVTGKMREESSEAKKDSTFSIPKDLLGISQRSILLSHIEGNLTEVSELRMALQEFERYRRGVWPSEEAIVEYSLDYGMLRLAPATRSKLNVPVYHVTLNSDSDACFGDSVSRFVLRYLLGYGDILMSSLKRLAEREDNKGFVKNVVTGEHFRFVTMWTTRTSYITAALVMIIFTLSISMLMRYTHHQIFTLIVEILHLLEFNSGRSFRTTPLFTVVLALVGMEATMSEFFNDYTTAFGIIFVVWLADHFYAVCCHSSISKRHWPRFFFLYHFAFYAYDYRFNGQYSGLALLTSIFFILHSMAYFYHRFELPAIIRSYEGDGTATESRLSSHERMPTQAVSVNANGSSQAPAQFVISARVTVTRRVDASADSEEPSRLSAAVENEPAADMMPDANSDVSQNNRRSDQQRQVSTDTQQNPENDISNNRTRKLSCSSAEASSCGCCSSNETSDQE</sequence>
<feature type="transmembrane region" description="Helical" evidence="2">
    <location>
        <begin position="383"/>
        <end position="401"/>
    </location>
</feature>
<dbReference type="Pfam" id="PF09746">
    <property type="entry name" value="Membralin"/>
    <property type="match status" value="1"/>
</dbReference>
<dbReference type="AlphaFoldDB" id="A0A7M7JMA8"/>
<dbReference type="InParanoid" id="A0A7M7JMA8"/>
<dbReference type="OMA" id="TELPHND"/>
<dbReference type="OrthoDB" id="6779347at2759"/>
<name>A0A7M7JMA8_VARDE</name>
<dbReference type="RefSeq" id="XP_022649503.1">
    <property type="nucleotide sequence ID" value="XM_022793768.1"/>
</dbReference>
<keyword evidence="2" id="KW-0472">Membrane</keyword>